<dbReference type="Pfam" id="PF00415">
    <property type="entry name" value="RCC1"/>
    <property type="match status" value="2"/>
</dbReference>
<evidence type="ECO:0000259" key="5">
    <source>
        <dbReference type="PROSITE" id="PS50026"/>
    </source>
</evidence>
<dbReference type="SMART" id="SM00181">
    <property type="entry name" value="EGF"/>
    <property type="match status" value="1"/>
</dbReference>
<dbReference type="Gene3D" id="2.10.25.10">
    <property type="entry name" value="Laminin"/>
    <property type="match status" value="1"/>
</dbReference>
<proteinExistence type="predicted"/>
<dbReference type="InParanoid" id="A0A6P7GSJ7"/>
<dbReference type="PROSITE" id="PS00022">
    <property type="entry name" value="EGF_1"/>
    <property type="match status" value="1"/>
</dbReference>
<dbReference type="Pfam" id="PF00008">
    <property type="entry name" value="EGF"/>
    <property type="match status" value="1"/>
</dbReference>
<dbReference type="CDD" id="cd00054">
    <property type="entry name" value="EGF_CA"/>
    <property type="match status" value="1"/>
</dbReference>
<gene>
    <name evidence="6" type="primary">LOC114340261</name>
</gene>
<dbReference type="Pfam" id="PF00054">
    <property type="entry name" value="Laminin_G_1"/>
    <property type="match status" value="1"/>
</dbReference>
<dbReference type="SUPFAM" id="SSF49899">
    <property type="entry name" value="Concanavalin A-like lectins/glucanases"/>
    <property type="match status" value="2"/>
</dbReference>
<dbReference type="Pfam" id="PF02210">
    <property type="entry name" value="Laminin_G_2"/>
    <property type="match status" value="1"/>
</dbReference>
<dbReference type="CDD" id="cd00110">
    <property type="entry name" value="LamG"/>
    <property type="match status" value="2"/>
</dbReference>
<feature type="disulfide bond" evidence="2">
    <location>
        <begin position="141"/>
        <end position="150"/>
    </location>
</feature>
<dbReference type="InterPro" id="IPR001791">
    <property type="entry name" value="Laminin_G"/>
</dbReference>
<dbReference type="InterPro" id="IPR000742">
    <property type="entry name" value="EGF"/>
</dbReference>
<feature type="domain" description="Laminin G" evidence="4">
    <location>
        <begin position="156"/>
        <end position="330"/>
    </location>
</feature>
<dbReference type="PANTHER" id="PTHR15036">
    <property type="entry name" value="PIKACHURIN-LIKE PROTEIN"/>
    <property type="match status" value="1"/>
</dbReference>
<dbReference type="InterPro" id="IPR001881">
    <property type="entry name" value="EGF-like_Ca-bd_dom"/>
</dbReference>
<sequence>FDCGSGVGVVRSEETVLLNQWNHITLYRHRWDAWLQLNGGKHVQGRSKGLFSRITFREPLFIGGPGNTTGLTEKLPVSKGMKGCIRHLEVNDHTYKFALEPQGEATKGYGIEECTADRCSHVPCQHGGKCLTSDNSAICLCPLGFSGDLCEIRVDLQVPSFNGSSHLRYRGLGESALTWLDLDVTFKPTAPDGLLIYNGHRIDGSGDFIGLYLDNGYVVFTYNLGTGSVSVKSQFSVIIGEWHQIEAGQYCTFAIHWDGFVTACGKGSYGRLGLGESANQCLPKRILLDPVVKKLSSSKGSDGHTLALMENGQVYSWGDGDYGKLGHGNCATHKQPERIAGPFLGKTIKFINA</sequence>
<keyword evidence="1 2" id="KW-1015">Disulfide bond</keyword>
<protein>
    <submittedName>
        <fullName evidence="6">Pikachurin-like</fullName>
    </submittedName>
</protein>
<dbReference type="PANTHER" id="PTHR15036:SF85">
    <property type="entry name" value="SP2353, ISOFORM A"/>
    <property type="match status" value="1"/>
</dbReference>
<reference evidence="6" key="1">
    <citation type="submission" date="2025-08" db="UniProtKB">
        <authorList>
            <consortium name="RefSeq"/>
        </authorList>
    </citation>
    <scope>IDENTIFICATION</scope>
    <source>
        <tissue evidence="6">Whole insect</tissue>
    </source>
</reference>
<feature type="domain" description="Laminin G" evidence="4">
    <location>
        <begin position="1"/>
        <end position="114"/>
    </location>
</feature>
<comment type="caution">
    <text evidence="2">Lacks conserved residue(s) required for the propagation of feature annotation.</text>
</comment>
<evidence type="ECO:0000259" key="4">
    <source>
        <dbReference type="PROSITE" id="PS50025"/>
    </source>
</evidence>
<evidence type="ECO:0000256" key="2">
    <source>
        <dbReference type="PROSITE-ProRule" id="PRU00076"/>
    </source>
</evidence>
<keyword evidence="2" id="KW-0245">EGF-like domain</keyword>
<dbReference type="PRINTS" id="PR00633">
    <property type="entry name" value="RCCNDNSATION"/>
</dbReference>
<dbReference type="Gene3D" id="2.60.120.200">
    <property type="match status" value="1"/>
</dbReference>
<dbReference type="InterPro" id="IPR013320">
    <property type="entry name" value="ConA-like_dom_sf"/>
</dbReference>
<dbReference type="GO" id="GO:0009653">
    <property type="term" value="P:anatomical structure morphogenesis"/>
    <property type="evidence" value="ECO:0007669"/>
    <property type="project" value="UniProtKB-ARBA"/>
</dbReference>
<dbReference type="AlphaFoldDB" id="A0A6P7GSJ7"/>
<evidence type="ECO:0000256" key="1">
    <source>
        <dbReference type="ARBA" id="ARBA00023157"/>
    </source>
</evidence>
<dbReference type="PROSITE" id="PS01186">
    <property type="entry name" value="EGF_2"/>
    <property type="match status" value="1"/>
</dbReference>
<dbReference type="PROSITE" id="PS50012">
    <property type="entry name" value="RCC1_3"/>
    <property type="match status" value="2"/>
</dbReference>
<dbReference type="PROSITE" id="PS50025">
    <property type="entry name" value="LAM_G_DOMAIN"/>
    <property type="match status" value="2"/>
</dbReference>
<dbReference type="InterPro" id="IPR050372">
    <property type="entry name" value="Neurexin-related_CASP"/>
</dbReference>
<feature type="repeat" description="RCC1" evidence="3">
    <location>
        <begin position="312"/>
        <end position="353"/>
    </location>
</feature>
<evidence type="ECO:0000256" key="3">
    <source>
        <dbReference type="PROSITE-ProRule" id="PRU00235"/>
    </source>
</evidence>
<dbReference type="GO" id="GO:0016020">
    <property type="term" value="C:membrane"/>
    <property type="evidence" value="ECO:0007669"/>
    <property type="project" value="UniProtKB-SubCell"/>
</dbReference>
<dbReference type="GO" id="GO:0005509">
    <property type="term" value="F:calcium ion binding"/>
    <property type="evidence" value="ECO:0007669"/>
    <property type="project" value="InterPro"/>
</dbReference>
<feature type="non-terminal residue" evidence="6">
    <location>
        <position position="353"/>
    </location>
</feature>
<feature type="non-terminal residue" evidence="6">
    <location>
        <position position="1"/>
    </location>
</feature>
<dbReference type="Gene3D" id="2.130.10.30">
    <property type="entry name" value="Regulator of chromosome condensation 1/beta-lactamase-inhibitor protein II"/>
    <property type="match status" value="1"/>
</dbReference>
<dbReference type="InterPro" id="IPR000408">
    <property type="entry name" value="Reg_chr_condens"/>
</dbReference>
<dbReference type="SMART" id="SM00179">
    <property type="entry name" value="EGF_CA"/>
    <property type="match status" value="1"/>
</dbReference>
<dbReference type="GO" id="GO:0030154">
    <property type="term" value="P:cell differentiation"/>
    <property type="evidence" value="ECO:0007669"/>
    <property type="project" value="UniProtKB-ARBA"/>
</dbReference>
<dbReference type="PROSITE" id="PS50026">
    <property type="entry name" value="EGF_3"/>
    <property type="match status" value="1"/>
</dbReference>
<dbReference type="GO" id="GO:0048513">
    <property type="term" value="P:animal organ development"/>
    <property type="evidence" value="ECO:0007669"/>
    <property type="project" value="UniProtKB-ARBA"/>
</dbReference>
<dbReference type="RefSeq" id="XP_028146785.1">
    <property type="nucleotide sequence ID" value="XM_028290984.1"/>
</dbReference>
<feature type="repeat" description="RCC1" evidence="3">
    <location>
        <begin position="259"/>
        <end position="311"/>
    </location>
</feature>
<organism evidence="6">
    <name type="scientific">Diabrotica virgifera virgifera</name>
    <name type="common">western corn rootworm</name>
    <dbReference type="NCBI Taxonomy" id="50390"/>
    <lineage>
        <taxon>Eukaryota</taxon>
        <taxon>Metazoa</taxon>
        <taxon>Ecdysozoa</taxon>
        <taxon>Arthropoda</taxon>
        <taxon>Hexapoda</taxon>
        <taxon>Insecta</taxon>
        <taxon>Pterygota</taxon>
        <taxon>Neoptera</taxon>
        <taxon>Endopterygota</taxon>
        <taxon>Coleoptera</taxon>
        <taxon>Polyphaga</taxon>
        <taxon>Cucujiformia</taxon>
        <taxon>Chrysomeloidea</taxon>
        <taxon>Chrysomelidae</taxon>
        <taxon>Galerucinae</taxon>
        <taxon>Diabroticina</taxon>
        <taxon>Diabroticites</taxon>
        <taxon>Diabrotica</taxon>
    </lineage>
</organism>
<dbReference type="FunFam" id="2.10.25.10:FF:000593">
    <property type="entry name" value="SP2353, isoform A"/>
    <property type="match status" value="1"/>
</dbReference>
<accession>A0A6P7GSJ7</accession>
<evidence type="ECO:0000313" key="6">
    <source>
        <dbReference type="RefSeq" id="XP_028146785.1"/>
    </source>
</evidence>
<dbReference type="InterPro" id="IPR009091">
    <property type="entry name" value="RCC1/BLIP-II"/>
</dbReference>
<name>A0A6P7GSJ7_DIAVI</name>
<feature type="domain" description="EGF-like" evidence="5">
    <location>
        <begin position="115"/>
        <end position="151"/>
    </location>
</feature>